<dbReference type="RefSeq" id="WP_272671580.1">
    <property type="nucleotide sequence ID" value="NZ_CP145912.1"/>
</dbReference>
<accession>A0ABU2IZC5</accession>
<protein>
    <submittedName>
        <fullName evidence="1">Host specificity factor TipJ family phage tail protein</fullName>
    </submittedName>
</protein>
<proteinExistence type="predicted"/>
<name>A0ABU2IZC5_9GAMM</name>
<dbReference type="GeneID" id="89490843"/>
<reference evidence="1 2" key="1">
    <citation type="submission" date="2022-06" db="EMBL/GenBank/DDBJ databases">
        <title>Chromosome and plasmid sequencings of Enterobacteriales species co-exiting double carbapenemases.</title>
        <authorList>
            <person name="Fu Y."/>
        </authorList>
    </citation>
    <scope>NUCLEOTIDE SEQUENCE [LARGE SCALE GENOMIC DNA]</scope>
    <source>
        <strain evidence="1 2">21030615019</strain>
    </source>
</reference>
<dbReference type="Proteomes" id="UP001252207">
    <property type="component" value="Unassembled WGS sequence"/>
</dbReference>
<keyword evidence="2" id="KW-1185">Reference proteome</keyword>
<evidence type="ECO:0000313" key="2">
    <source>
        <dbReference type="Proteomes" id="UP001252207"/>
    </source>
</evidence>
<sequence>MPIVEIQRVAGTKKERVDLTVGSFFYSDFLVHRDDLSRDVLVTVNGVELGLDDELDFEIVPTHFIQIFDQPKGVIGDILNPVFNLVTKVFSFLAPKTPSFSAAESNVKDSPNNRLTGQTNVARAYQARPEIHGQVRAFPDLIQQSMFEYNNNLKTVTEWLNIGIGEYKTESIRFAESDFTAMAGASYKIYRPKEIIPLINEGFEFPDIDGQELPGPNESKDIPQQTATANEVVSGEIKGGEAAIKIVKQDEFEYFYELTKPRSISMTVNVSYDTPQGSVTKDVKIDAQLVDAKISDDGSLITPVEYYEFFFTNLSGTDLAQLPPNAVVNTTKFILYDNQFLTVGPFFSPVDGDQMWIHLQAQLGGGDNCNATVEIWKINTDNEEISGTRQSFNTTLSANNGARVYYKTDKVTLNSGRGRYAVQLTRRNNSSDQSIMKIENAHIVRVRENVVFENDTIVNVSVRATEAPTGARERKYNLLATRMHISYDRVSKQVDYTLRPSRSFADAVLHTWLITAGESEKNIDIDGLYRIYDSLPDERLGYFDYTFDDEDISLGQRIETICNAARVTAYYDNAVLTFSREQSSEFPMTTFNRSNITGNDMKISYDMSMPSGYDGIELEYVEPVRNKKDYIRFRVDENGITEGLSRTPNKIVLQGCRNRYQAMDRALLEANRLIHQRTSISLTTLADGGNVYPSDMVLIADTYDSNQQAGYITDRNGEVFTTSEKIKFYDEMWVYLTDSMGYTTQKFKAEPRQDTEFGFVASVPEDIELNFYDGYQKQSPSRYVMATSVELENIKWVVTDKRPLGGERYTITATEYFDAKPDYNA</sequence>
<organism evidence="1 2">
    <name type="scientific">Providencia huaxiensis</name>
    <dbReference type="NCBI Taxonomy" id="2027290"/>
    <lineage>
        <taxon>Bacteria</taxon>
        <taxon>Pseudomonadati</taxon>
        <taxon>Pseudomonadota</taxon>
        <taxon>Gammaproteobacteria</taxon>
        <taxon>Enterobacterales</taxon>
        <taxon>Morganellaceae</taxon>
        <taxon>Providencia</taxon>
    </lineage>
</organism>
<evidence type="ECO:0000313" key="1">
    <source>
        <dbReference type="EMBL" id="MDT0134419.1"/>
    </source>
</evidence>
<dbReference type="NCBIfam" id="NF040662">
    <property type="entry name" value="attach_TipJ_rel"/>
    <property type="match status" value="1"/>
</dbReference>
<gene>
    <name evidence="1" type="ORF">NLX89_13840</name>
</gene>
<comment type="caution">
    <text evidence="1">The sequence shown here is derived from an EMBL/GenBank/DDBJ whole genome shotgun (WGS) entry which is preliminary data.</text>
</comment>
<dbReference type="EMBL" id="JANAVW010000001">
    <property type="protein sequence ID" value="MDT0134419.1"/>
    <property type="molecule type" value="Genomic_DNA"/>
</dbReference>